<evidence type="ECO:0000313" key="2">
    <source>
        <dbReference type="Proteomes" id="UP000702209"/>
    </source>
</evidence>
<protein>
    <submittedName>
        <fullName evidence="1">Uncharacterized protein</fullName>
    </submittedName>
</protein>
<sequence length="54" mass="5870">MIIDSVLGLIYVLAAVIRAEDPALLIMAIPVQPILVLAALKSTGRWIATKPRHH</sequence>
<proteinExistence type="predicted"/>
<dbReference type="RefSeq" id="WP_195127938.1">
    <property type="nucleotide sequence ID" value="NZ_JADLQX010000002.1"/>
</dbReference>
<keyword evidence="2" id="KW-1185">Reference proteome</keyword>
<evidence type="ECO:0000313" key="1">
    <source>
        <dbReference type="EMBL" id="MBF6296564.1"/>
    </source>
</evidence>
<organism evidence="1 2">
    <name type="scientific">Nocardia amamiensis</name>
    <dbReference type="NCBI Taxonomy" id="404578"/>
    <lineage>
        <taxon>Bacteria</taxon>
        <taxon>Bacillati</taxon>
        <taxon>Actinomycetota</taxon>
        <taxon>Actinomycetes</taxon>
        <taxon>Mycobacteriales</taxon>
        <taxon>Nocardiaceae</taxon>
        <taxon>Nocardia</taxon>
    </lineage>
</organism>
<name>A0ABS0CNZ5_9NOCA</name>
<gene>
    <name evidence="1" type="ORF">IU459_03290</name>
</gene>
<dbReference type="EMBL" id="JADLQX010000002">
    <property type="protein sequence ID" value="MBF6296564.1"/>
    <property type="molecule type" value="Genomic_DNA"/>
</dbReference>
<accession>A0ABS0CNZ5</accession>
<dbReference type="Proteomes" id="UP000702209">
    <property type="component" value="Unassembled WGS sequence"/>
</dbReference>
<comment type="caution">
    <text evidence="1">The sequence shown here is derived from an EMBL/GenBank/DDBJ whole genome shotgun (WGS) entry which is preliminary data.</text>
</comment>
<reference evidence="1 2" key="1">
    <citation type="submission" date="2020-10" db="EMBL/GenBank/DDBJ databases">
        <title>Identification of Nocardia species via Next-generation sequencing and recognition of intraspecies genetic diversity.</title>
        <authorList>
            <person name="Li P."/>
            <person name="Li P."/>
            <person name="Lu B."/>
        </authorList>
    </citation>
    <scope>NUCLEOTIDE SEQUENCE [LARGE SCALE GENOMIC DNA]</scope>
    <source>
        <strain evidence="1 2">BJ06-0157</strain>
    </source>
</reference>